<dbReference type="AlphaFoldDB" id="A0A6J4REN0"/>
<proteinExistence type="predicted"/>
<reference evidence="1" key="1">
    <citation type="submission" date="2020-02" db="EMBL/GenBank/DDBJ databases">
        <authorList>
            <person name="Meier V. D."/>
        </authorList>
    </citation>
    <scope>NUCLEOTIDE SEQUENCE</scope>
    <source>
        <strain evidence="1">AVDCRST_MAG02</strain>
    </source>
</reference>
<name>A0A6J4REN0_9ACTN</name>
<gene>
    <name evidence="1" type="ORF">AVDCRST_MAG02-3792</name>
</gene>
<organism evidence="1">
    <name type="scientific">uncultured Rubrobacteraceae bacterium</name>
    <dbReference type="NCBI Taxonomy" id="349277"/>
    <lineage>
        <taxon>Bacteria</taxon>
        <taxon>Bacillati</taxon>
        <taxon>Actinomycetota</taxon>
        <taxon>Rubrobacteria</taxon>
        <taxon>Rubrobacterales</taxon>
        <taxon>Rubrobacteraceae</taxon>
        <taxon>environmental samples</taxon>
    </lineage>
</organism>
<evidence type="ECO:0000313" key="1">
    <source>
        <dbReference type="EMBL" id="CAA9471890.1"/>
    </source>
</evidence>
<accession>A0A6J4REN0</accession>
<dbReference type="EMBL" id="CADCVH010000106">
    <property type="protein sequence ID" value="CAA9471890.1"/>
    <property type="molecule type" value="Genomic_DNA"/>
</dbReference>
<sequence>MITDNHPTPAEESYARLLEENWGSIPEAARALLREAWLTAYDQFMVHNTCNSVEEVNEAIERMNVAAADFADRDREFLAAVVRAMQAAADSLDPDDSETVVKYGAFRGHLHQYYALGSNMIAYALLDDEERGPGPFCWIEGMSS</sequence>
<protein>
    <submittedName>
        <fullName evidence="1">Uncharacterized protein</fullName>
    </submittedName>
</protein>